<gene>
    <name evidence="1" type="ORF">EYF80_018720</name>
</gene>
<keyword evidence="2" id="KW-1185">Reference proteome</keyword>
<proteinExistence type="predicted"/>
<reference evidence="1 2" key="1">
    <citation type="submission" date="2019-03" db="EMBL/GenBank/DDBJ databases">
        <title>First draft genome of Liparis tanakae, snailfish: a comprehensive survey of snailfish specific genes.</title>
        <authorList>
            <person name="Kim W."/>
            <person name="Song I."/>
            <person name="Jeong J.-H."/>
            <person name="Kim D."/>
            <person name="Kim S."/>
            <person name="Ryu S."/>
            <person name="Song J.Y."/>
            <person name="Lee S.K."/>
        </authorList>
    </citation>
    <scope>NUCLEOTIDE SEQUENCE [LARGE SCALE GENOMIC DNA]</scope>
    <source>
        <tissue evidence="1">Muscle</tissue>
    </source>
</reference>
<evidence type="ECO:0000313" key="2">
    <source>
        <dbReference type="Proteomes" id="UP000314294"/>
    </source>
</evidence>
<sequence>MPVLTVALRAWTNTITWGDTRETRPTEAVEWRQNEWRVVVGVWVREFGDTKIALRYKNNNGLKHLSRHFRVLRASRSPPPAAGRRPAARRLSFLDVMN</sequence>
<evidence type="ECO:0000313" key="1">
    <source>
        <dbReference type="EMBL" id="TNN71059.1"/>
    </source>
</evidence>
<dbReference type="AlphaFoldDB" id="A0A4Z2HYX0"/>
<dbReference type="EMBL" id="SRLO01000155">
    <property type="protein sequence ID" value="TNN71059.1"/>
    <property type="molecule type" value="Genomic_DNA"/>
</dbReference>
<accession>A0A4Z2HYX0</accession>
<comment type="caution">
    <text evidence="1">The sequence shown here is derived from an EMBL/GenBank/DDBJ whole genome shotgun (WGS) entry which is preliminary data.</text>
</comment>
<protein>
    <submittedName>
        <fullName evidence="1">Uncharacterized protein</fullName>
    </submittedName>
</protein>
<dbReference type="Proteomes" id="UP000314294">
    <property type="component" value="Unassembled WGS sequence"/>
</dbReference>
<organism evidence="1 2">
    <name type="scientific">Liparis tanakae</name>
    <name type="common">Tanaka's snailfish</name>
    <dbReference type="NCBI Taxonomy" id="230148"/>
    <lineage>
        <taxon>Eukaryota</taxon>
        <taxon>Metazoa</taxon>
        <taxon>Chordata</taxon>
        <taxon>Craniata</taxon>
        <taxon>Vertebrata</taxon>
        <taxon>Euteleostomi</taxon>
        <taxon>Actinopterygii</taxon>
        <taxon>Neopterygii</taxon>
        <taxon>Teleostei</taxon>
        <taxon>Neoteleostei</taxon>
        <taxon>Acanthomorphata</taxon>
        <taxon>Eupercaria</taxon>
        <taxon>Perciformes</taxon>
        <taxon>Cottioidei</taxon>
        <taxon>Cottales</taxon>
        <taxon>Liparidae</taxon>
        <taxon>Liparis</taxon>
    </lineage>
</organism>
<name>A0A4Z2HYX0_9TELE</name>